<evidence type="ECO:0000313" key="2">
    <source>
        <dbReference type="Proteomes" id="UP001565369"/>
    </source>
</evidence>
<evidence type="ECO:0008006" key="3">
    <source>
        <dbReference type="Google" id="ProtNLM"/>
    </source>
</evidence>
<dbReference type="RefSeq" id="WP_240536574.1">
    <property type="nucleotide sequence ID" value="NZ_AP021854.1"/>
</dbReference>
<reference evidence="1 2" key="1">
    <citation type="submission" date="2024-07" db="EMBL/GenBank/DDBJ databases">
        <title>Genomic Encyclopedia of Type Strains, Phase V (KMG-V): Genome sequencing to study the core and pangenomes of soil and plant-associated prokaryotes.</title>
        <authorList>
            <person name="Whitman W."/>
        </authorList>
    </citation>
    <scope>NUCLEOTIDE SEQUENCE [LARGE SCALE GENOMIC DNA]</scope>
    <source>
        <strain evidence="1 2">USDA 152</strain>
    </source>
</reference>
<name>A0ABV4FLZ3_9BRAD</name>
<protein>
    <recommendedName>
        <fullName evidence="3">DUF3563 domain-containing protein</fullName>
    </recommendedName>
</protein>
<organism evidence="1 2">
    <name type="scientific">Bradyrhizobium ottawaense</name>
    <dbReference type="NCBI Taxonomy" id="931866"/>
    <lineage>
        <taxon>Bacteria</taxon>
        <taxon>Pseudomonadati</taxon>
        <taxon>Pseudomonadota</taxon>
        <taxon>Alphaproteobacteria</taxon>
        <taxon>Hyphomicrobiales</taxon>
        <taxon>Nitrobacteraceae</taxon>
        <taxon>Bradyrhizobium</taxon>
    </lineage>
</organism>
<comment type="caution">
    <text evidence="1">The sequence shown here is derived from an EMBL/GenBank/DDBJ whole genome shotgun (WGS) entry which is preliminary data.</text>
</comment>
<keyword evidence="2" id="KW-1185">Reference proteome</keyword>
<accession>A0ABV4FLZ3</accession>
<sequence length="55" mass="6628">MPNVPQRSEHRGDARSLTEANARFRTAWDDLQAQINYDQLKQAREIQGRRRPWHR</sequence>
<gene>
    <name evidence="1" type="ORF">ABIG07_000929</name>
</gene>
<evidence type="ECO:0000313" key="1">
    <source>
        <dbReference type="EMBL" id="MEY9451981.1"/>
    </source>
</evidence>
<dbReference type="EMBL" id="JBGBZJ010000003">
    <property type="protein sequence ID" value="MEY9451981.1"/>
    <property type="molecule type" value="Genomic_DNA"/>
</dbReference>
<dbReference type="Proteomes" id="UP001565369">
    <property type="component" value="Unassembled WGS sequence"/>
</dbReference>
<proteinExistence type="predicted"/>